<dbReference type="InterPro" id="IPR017580">
    <property type="entry name" value="OHCU_decarboxylase-1"/>
</dbReference>
<dbReference type="Pfam" id="PF09349">
    <property type="entry name" value="OHCU_decarbox"/>
    <property type="match status" value="1"/>
</dbReference>
<dbReference type="AlphaFoldDB" id="A0A7G9RLX9"/>
<dbReference type="Proteomes" id="UP000515811">
    <property type="component" value="Chromosome"/>
</dbReference>
<name>A0A7G9RLX9_9BURK</name>
<dbReference type="RefSeq" id="WP_187596870.1">
    <property type="nucleotide sequence ID" value="NZ_CP060714.1"/>
</dbReference>
<protein>
    <recommendedName>
        <fullName evidence="3">2-oxo-4-hydroxy-4-carboxy-5-ureidoimidazoline decarboxylase</fullName>
        <ecNumber evidence="3">4.1.1.97</ecNumber>
    </recommendedName>
</protein>
<evidence type="ECO:0000256" key="6">
    <source>
        <dbReference type="ARBA" id="ARBA00023239"/>
    </source>
</evidence>
<gene>
    <name evidence="8" type="primary">uraD</name>
    <name evidence="8" type="ORF">H9K76_19065</name>
</gene>
<organism evidence="8 9">
    <name type="scientific">Diaphorobacter ruginosibacter</name>
    <dbReference type="NCBI Taxonomy" id="1715720"/>
    <lineage>
        <taxon>Bacteria</taxon>
        <taxon>Pseudomonadati</taxon>
        <taxon>Pseudomonadota</taxon>
        <taxon>Betaproteobacteria</taxon>
        <taxon>Burkholderiales</taxon>
        <taxon>Comamonadaceae</taxon>
        <taxon>Diaphorobacter</taxon>
    </lineage>
</organism>
<evidence type="ECO:0000256" key="4">
    <source>
        <dbReference type="ARBA" id="ARBA00022631"/>
    </source>
</evidence>
<dbReference type="GO" id="GO:0051997">
    <property type="term" value="F:2-oxo-4-hydroxy-4-carboxy-5-ureidoimidazoline decarboxylase activity"/>
    <property type="evidence" value="ECO:0007669"/>
    <property type="project" value="UniProtKB-EC"/>
</dbReference>
<reference evidence="8 9" key="1">
    <citation type="submission" date="2020-08" db="EMBL/GenBank/DDBJ databases">
        <title>Genome sequence of Diaphorobacter ruginosibacter DSM 27467T.</title>
        <authorList>
            <person name="Hyun D.-W."/>
            <person name="Bae J.-W."/>
        </authorList>
    </citation>
    <scope>NUCLEOTIDE SEQUENCE [LARGE SCALE GENOMIC DNA]</scope>
    <source>
        <strain evidence="8 9">DSM 27467</strain>
    </source>
</reference>
<dbReference type="GO" id="GO:0006144">
    <property type="term" value="P:purine nucleobase metabolic process"/>
    <property type="evidence" value="ECO:0007669"/>
    <property type="project" value="UniProtKB-KW"/>
</dbReference>
<keyword evidence="6 8" id="KW-0456">Lyase</keyword>
<sequence length="177" mass="19340">MTTNTISSVPTLDELNAMTPAAFVEALGEVFEYAPWVAESAAAQRPFASIDALHAAMIGAVHASPREQAVRFLCGHPELSANAVRSGTLTADSQQEQQGAGFGEMAQEQGERLAALNQTYRTRHGFPFIACVRHYTRVGIFAELASRTERGTEQEFSEALRQIGFISRLRLSQRVRG</sequence>
<evidence type="ECO:0000256" key="5">
    <source>
        <dbReference type="ARBA" id="ARBA00022793"/>
    </source>
</evidence>
<feature type="domain" description="Oxo-4-hydroxy-4-carboxy-5-ureidoimidazoline decarboxylase" evidence="7">
    <location>
        <begin position="16"/>
        <end position="171"/>
    </location>
</feature>
<keyword evidence="5" id="KW-0210">Decarboxylase</keyword>
<dbReference type="EC" id="4.1.1.97" evidence="3"/>
<evidence type="ECO:0000313" key="9">
    <source>
        <dbReference type="Proteomes" id="UP000515811"/>
    </source>
</evidence>
<evidence type="ECO:0000256" key="2">
    <source>
        <dbReference type="ARBA" id="ARBA00004754"/>
    </source>
</evidence>
<keyword evidence="9" id="KW-1185">Reference proteome</keyword>
<dbReference type="InterPro" id="IPR018020">
    <property type="entry name" value="OHCU_decarboxylase"/>
</dbReference>
<dbReference type="SUPFAM" id="SSF158694">
    <property type="entry name" value="UraD-Like"/>
    <property type="match status" value="1"/>
</dbReference>
<comment type="pathway">
    <text evidence="2">Purine metabolism; urate degradation; (S)-allantoin from urate: step 3/3.</text>
</comment>
<evidence type="ECO:0000256" key="3">
    <source>
        <dbReference type="ARBA" id="ARBA00012257"/>
    </source>
</evidence>
<dbReference type="EMBL" id="CP060714">
    <property type="protein sequence ID" value="QNN56604.1"/>
    <property type="molecule type" value="Genomic_DNA"/>
</dbReference>
<proteinExistence type="predicted"/>
<dbReference type="PANTHER" id="PTHR43466">
    <property type="entry name" value="2-OXO-4-HYDROXY-4-CARBOXY-5-UREIDOIMIDAZOLINE DECARBOXYLASE-RELATED"/>
    <property type="match status" value="1"/>
</dbReference>
<dbReference type="PANTHER" id="PTHR43466:SF1">
    <property type="entry name" value="2-OXO-4-HYDROXY-4-CARBOXY-5-UREIDOIMIDAZOLINE DECARBOXYLASE-RELATED"/>
    <property type="match status" value="1"/>
</dbReference>
<comment type="catalytic activity">
    <reaction evidence="1">
        <text>5-hydroxy-2-oxo-4-ureido-2,5-dihydro-1H-imidazole-5-carboxylate + H(+) = (S)-allantoin + CO2</text>
        <dbReference type="Rhea" id="RHEA:26301"/>
        <dbReference type="ChEBI" id="CHEBI:15378"/>
        <dbReference type="ChEBI" id="CHEBI:15678"/>
        <dbReference type="ChEBI" id="CHEBI:16526"/>
        <dbReference type="ChEBI" id="CHEBI:58639"/>
        <dbReference type="EC" id="4.1.1.97"/>
    </reaction>
</comment>
<accession>A0A7G9RLX9</accession>
<dbReference type="GO" id="GO:0019628">
    <property type="term" value="P:urate catabolic process"/>
    <property type="evidence" value="ECO:0007669"/>
    <property type="project" value="UniProtKB-UniPathway"/>
</dbReference>
<dbReference type="NCBIfam" id="TIGR03164">
    <property type="entry name" value="UHCUDC"/>
    <property type="match status" value="1"/>
</dbReference>
<keyword evidence="4" id="KW-0659">Purine metabolism</keyword>
<dbReference type="UniPathway" id="UPA00394">
    <property type="reaction ID" value="UER00652"/>
</dbReference>
<dbReference type="GO" id="GO:0000255">
    <property type="term" value="P:allantoin metabolic process"/>
    <property type="evidence" value="ECO:0007669"/>
    <property type="project" value="InterPro"/>
</dbReference>
<dbReference type="Gene3D" id="1.10.3330.10">
    <property type="entry name" value="Oxo-4-hydroxy-4-carboxy-5-ureidoimidazoline decarboxylase"/>
    <property type="match status" value="1"/>
</dbReference>
<evidence type="ECO:0000256" key="1">
    <source>
        <dbReference type="ARBA" id="ARBA00001163"/>
    </source>
</evidence>
<dbReference type="KEGG" id="drg:H9K76_19065"/>
<evidence type="ECO:0000259" key="7">
    <source>
        <dbReference type="Pfam" id="PF09349"/>
    </source>
</evidence>
<evidence type="ECO:0000313" key="8">
    <source>
        <dbReference type="EMBL" id="QNN56604.1"/>
    </source>
</evidence>
<dbReference type="InterPro" id="IPR036778">
    <property type="entry name" value="OHCU_decarboxylase_sf"/>
</dbReference>